<dbReference type="AlphaFoldDB" id="A0A934MHC2"/>
<feature type="coiled-coil region" evidence="1">
    <location>
        <begin position="72"/>
        <end position="116"/>
    </location>
</feature>
<protein>
    <recommendedName>
        <fullName evidence="4">Flagellar motility protein MotE, a chaperone for MotC folding</fullName>
    </recommendedName>
</protein>
<name>A0A934MHC2_9RHOB</name>
<sequence>MARRAAAARLRRAGIGALPVLAGVLMASGLIRIGDGPAGSLLREFGAISAGAATAIEPADGSAPQDEVAIILAALKDREAQLDAREDRLAKREATLANIEQKVRAQMDELSAAEEDLTGLLKLAQSAADDDLTRLTTVYENMNPKEASAVFTEMSPIFAAGFLARMRPESAAAIMSGLDPKTAYSISVMIAGRNASLAQDG</sequence>
<evidence type="ECO:0000313" key="3">
    <source>
        <dbReference type="Proteomes" id="UP000642488"/>
    </source>
</evidence>
<accession>A0A934MHC2</accession>
<dbReference type="SUPFAM" id="SSF158791">
    <property type="entry name" value="MgtE N-terminal domain-like"/>
    <property type="match status" value="1"/>
</dbReference>
<keyword evidence="1" id="KW-0175">Coiled coil</keyword>
<evidence type="ECO:0000256" key="1">
    <source>
        <dbReference type="SAM" id="Coils"/>
    </source>
</evidence>
<gene>
    <name evidence="2" type="ORF">ILP92_10575</name>
</gene>
<evidence type="ECO:0008006" key="4">
    <source>
        <dbReference type="Google" id="ProtNLM"/>
    </source>
</evidence>
<comment type="caution">
    <text evidence="2">The sequence shown here is derived from an EMBL/GenBank/DDBJ whole genome shotgun (WGS) entry which is preliminary data.</text>
</comment>
<dbReference type="Proteomes" id="UP000642488">
    <property type="component" value="Unassembled WGS sequence"/>
</dbReference>
<proteinExistence type="predicted"/>
<reference evidence="2" key="1">
    <citation type="submission" date="2020-12" db="EMBL/GenBank/DDBJ databases">
        <title>Bacterial taxonomy.</title>
        <authorList>
            <person name="Pan X."/>
        </authorList>
    </citation>
    <scope>NUCLEOTIDE SEQUENCE</scope>
    <source>
        <strain evidence="2">KCTC 52957</strain>
    </source>
</reference>
<evidence type="ECO:0000313" key="2">
    <source>
        <dbReference type="EMBL" id="MBJ3763189.1"/>
    </source>
</evidence>
<organism evidence="2 3">
    <name type="scientific">Palleronia pontilimi</name>
    <dbReference type="NCBI Taxonomy" id="1964209"/>
    <lineage>
        <taxon>Bacteria</taxon>
        <taxon>Pseudomonadati</taxon>
        <taxon>Pseudomonadota</taxon>
        <taxon>Alphaproteobacteria</taxon>
        <taxon>Rhodobacterales</taxon>
        <taxon>Roseobacteraceae</taxon>
        <taxon>Palleronia</taxon>
    </lineage>
</organism>
<dbReference type="RefSeq" id="WP_198916366.1">
    <property type="nucleotide sequence ID" value="NZ_JAEKPD010000009.1"/>
</dbReference>
<keyword evidence="3" id="KW-1185">Reference proteome</keyword>
<dbReference type="EMBL" id="JAEKPD010000009">
    <property type="protein sequence ID" value="MBJ3763189.1"/>
    <property type="molecule type" value="Genomic_DNA"/>
</dbReference>